<comment type="catalytic activity">
    <reaction evidence="1">
        <text>Endohydrolysis of (1-&gt;4)-beta-D-glucosidic linkages in cellulose, lichenin and cereal beta-D-glucans.</text>
        <dbReference type="EC" id="3.2.1.4"/>
    </reaction>
</comment>
<evidence type="ECO:0000256" key="7">
    <source>
        <dbReference type="ARBA" id="ARBA00023295"/>
    </source>
</evidence>
<dbReference type="Gene3D" id="3.20.20.80">
    <property type="entry name" value="Glycosidases"/>
    <property type="match status" value="1"/>
</dbReference>
<evidence type="ECO:0000256" key="2">
    <source>
        <dbReference type="ARBA" id="ARBA00012601"/>
    </source>
</evidence>
<dbReference type="InterPro" id="IPR017853">
    <property type="entry name" value="GH"/>
</dbReference>
<evidence type="ECO:0000256" key="5">
    <source>
        <dbReference type="ARBA" id="ARBA00023001"/>
    </source>
</evidence>
<proteinExistence type="predicted"/>
<dbReference type="InterPro" id="IPR008965">
    <property type="entry name" value="CBM2/CBM3_carb-bd_dom_sf"/>
</dbReference>
<dbReference type="InterPro" id="IPR001547">
    <property type="entry name" value="Glyco_hydro_5"/>
</dbReference>
<gene>
    <name evidence="12" type="ORF">CQR47_1103</name>
</gene>
<keyword evidence="5" id="KW-0136">Cellulose degradation</keyword>
<evidence type="ECO:0000256" key="3">
    <source>
        <dbReference type="ARBA" id="ARBA00022729"/>
    </source>
</evidence>
<keyword evidence="6" id="KW-0119">Carbohydrate metabolism</keyword>
<dbReference type="Gene3D" id="2.60.40.290">
    <property type="match status" value="1"/>
</dbReference>
<dbReference type="PROSITE" id="PS00659">
    <property type="entry name" value="GLYCOSYL_HYDROL_F5"/>
    <property type="match status" value="1"/>
</dbReference>
<feature type="compositionally biased region" description="Basic residues" evidence="9">
    <location>
        <begin position="125"/>
        <end position="134"/>
    </location>
</feature>
<dbReference type="Pfam" id="PF00553">
    <property type="entry name" value="CBM_2"/>
    <property type="match status" value="1"/>
</dbReference>
<feature type="compositionally biased region" description="Low complexity" evidence="9">
    <location>
        <begin position="110"/>
        <end position="121"/>
    </location>
</feature>
<dbReference type="GO" id="GO:0030245">
    <property type="term" value="P:cellulose catabolic process"/>
    <property type="evidence" value="ECO:0007669"/>
    <property type="project" value="UniProtKB-KW"/>
</dbReference>
<dbReference type="PROSITE" id="PS51173">
    <property type="entry name" value="CBM2"/>
    <property type="match status" value="1"/>
</dbReference>
<feature type="compositionally biased region" description="Low complexity" evidence="9">
    <location>
        <begin position="71"/>
        <end position="83"/>
    </location>
</feature>
<dbReference type="RefSeq" id="WP_101455154.1">
    <property type="nucleotide sequence ID" value="NZ_PCGY01000013.1"/>
</dbReference>
<dbReference type="InterPro" id="IPR018087">
    <property type="entry name" value="Glyco_hydro_5_CS"/>
</dbReference>
<protein>
    <recommendedName>
        <fullName evidence="2">cellulase</fullName>
        <ecNumber evidence="2">3.2.1.4</ecNumber>
    </recommendedName>
</protein>
<comment type="caution">
    <text evidence="12">The sequence shown here is derived from an EMBL/GenBank/DDBJ whole genome shotgun (WGS) entry which is preliminary data.</text>
</comment>
<dbReference type="SUPFAM" id="SSF51445">
    <property type="entry name" value="(Trans)glycosidases"/>
    <property type="match status" value="1"/>
</dbReference>
<feature type="domain" description="CBM2" evidence="11">
    <location>
        <begin position="585"/>
        <end position="688"/>
    </location>
</feature>
<organism evidence="12 13">
    <name type="scientific">Bifidobacterium thermophilum</name>
    <dbReference type="NCBI Taxonomy" id="33905"/>
    <lineage>
        <taxon>Bacteria</taxon>
        <taxon>Bacillati</taxon>
        <taxon>Actinomycetota</taxon>
        <taxon>Actinomycetes</taxon>
        <taxon>Bifidobacteriales</taxon>
        <taxon>Bifidobacteriaceae</taxon>
        <taxon>Bifidobacterium</taxon>
    </lineage>
</organism>
<feature type="compositionally biased region" description="Polar residues" evidence="9">
    <location>
        <begin position="8"/>
        <end position="19"/>
    </location>
</feature>
<sequence length="688" mass="71999">MDADDTEQQTTHQGASGDSASDACDIAPAPRTADIHDDAPTVDFTVSQTRQLPPADGSVAQVGGQSVSEQSDSISLGSSTSTGNQLDRSDAARDPSAASQDVGRPERTADTATTDDTTAQDTSHRARGSKHRGTPGKPSNSKLARRLIAVVAAIVIFLAGAGTAIAITTYRQRQDTARQTAHASNGTTAGAPAKSSRTASAADYIKAMQSFTADADADKLAYQVTGKTTNLAASDTPYGKHGKLSVGTTDGLSAPTILDEHGMPFQLRGASTHGLQWFGQYVNKAAFQSLRDEWGLNMVRLAVYPREGGYLQGLQAQMDKTIEQGVQAATDLGMYVIIDWHVLNYNPNGDVAQAESFFKSYAAKYKSYGNVIFEVCNEPTGTPWYDGSGNDIYSYCTRMAKAIRDAGSDAIILCGTNTWSQDIDAVAGKPLSADGFDNIMYVLHFYAATHKDDLRAKLQIALNAGTPVFVSEFGLCDASGNGGIDQNSANAWMTLLAHNNISYAAWALSNKAETAAFFKPSVTATSGWTGDDLTPSAIWLVNTSRKLTDFVDHAASGTSSGSSKASSGAGAGNGKKSSASASSSPSVASGGLKATAAIRNQWNSGATYAITVSNASGSKHEGAWQVTFDLDAEIADIWGGTIVSHEGAHYVVAPMDWNTAIEAGASAEIGFNASSTGQASQPQHLSVQ</sequence>
<keyword evidence="10" id="KW-0472">Membrane</keyword>
<evidence type="ECO:0000256" key="10">
    <source>
        <dbReference type="SAM" id="Phobius"/>
    </source>
</evidence>
<evidence type="ECO:0000256" key="6">
    <source>
        <dbReference type="ARBA" id="ARBA00023277"/>
    </source>
</evidence>
<evidence type="ECO:0000256" key="4">
    <source>
        <dbReference type="ARBA" id="ARBA00022801"/>
    </source>
</evidence>
<accession>A0A2N3QJY1</accession>
<dbReference type="PANTHER" id="PTHR34142:SF1">
    <property type="entry name" value="GLYCOSIDE HYDROLASE FAMILY 5 DOMAIN-CONTAINING PROTEIN"/>
    <property type="match status" value="1"/>
</dbReference>
<dbReference type="InterPro" id="IPR001919">
    <property type="entry name" value="CBD2"/>
</dbReference>
<feature type="region of interest" description="Disordered" evidence="9">
    <location>
        <begin position="1"/>
        <end position="141"/>
    </location>
</feature>
<dbReference type="PANTHER" id="PTHR34142">
    <property type="entry name" value="ENDO-BETA-1,4-GLUCANASE A"/>
    <property type="match status" value="1"/>
</dbReference>
<feature type="transmembrane region" description="Helical" evidence="10">
    <location>
        <begin position="147"/>
        <end position="170"/>
    </location>
</feature>
<dbReference type="InterPro" id="IPR012291">
    <property type="entry name" value="CBM2_carb-bd_dom_sf"/>
</dbReference>
<keyword evidence="8" id="KW-0624">Polysaccharide degradation</keyword>
<dbReference type="Pfam" id="PF00150">
    <property type="entry name" value="Cellulase"/>
    <property type="match status" value="1"/>
</dbReference>
<feature type="region of interest" description="Disordered" evidence="9">
    <location>
        <begin position="555"/>
        <end position="588"/>
    </location>
</feature>
<keyword evidence="7" id="KW-0326">Glycosidase</keyword>
<dbReference type="SUPFAM" id="SSF49384">
    <property type="entry name" value="Carbohydrate-binding domain"/>
    <property type="match status" value="1"/>
</dbReference>
<dbReference type="SMART" id="SM00637">
    <property type="entry name" value="CBD_II"/>
    <property type="match status" value="1"/>
</dbReference>
<dbReference type="EC" id="3.2.1.4" evidence="2"/>
<evidence type="ECO:0000256" key="1">
    <source>
        <dbReference type="ARBA" id="ARBA00000966"/>
    </source>
</evidence>
<evidence type="ECO:0000313" key="12">
    <source>
        <dbReference type="EMBL" id="PKU91766.1"/>
    </source>
</evidence>
<keyword evidence="4 12" id="KW-0378">Hydrolase</keyword>
<dbReference type="GO" id="GO:0008810">
    <property type="term" value="F:cellulase activity"/>
    <property type="evidence" value="ECO:0007669"/>
    <property type="project" value="UniProtKB-EC"/>
</dbReference>
<name>A0A2N3QJY1_9BIFI</name>
<evidence type="ECO:0000256" key="9">
    <source>
        <dbReference type="SAM" id="MobiDB-lite"/>
    </source>
</evidence>
<dbReference type="AlphaFoldDB" id="A0A2N3QJY1"/>
<dbReference type="EMBL" id="PCGY01000013">
    <property type="protein sequence ID" value="PKU91766.1"/>
    <property type="molecule type" value="Genomic_DNA"/>
</dbReference>
<evidence type="ECO:0000256" key="8">
    <source>
        <dbReference type="ARBA" id="ARBA00023326"/>
    </source>
</evidence>
<keyword evidence="10" id="KW-0812">Transmembrane</keyword>
<dbReference type="Proteomes" id="UP000233727">
    <property type="component" value="Unassembled WGS sequence"/>
</dbReference>
<reference evidence="12 13" key="1">
    <citation type="submission" date="2017-10" db="EMBL/GenBank/DDBJ databases">
        <title>Bifidobacterium genomics.</title>
        <authorList>
            <person name="Lugli G.A."/>
            <person name="Milani C."/>
            <person name="Mancabelli L."/>
        </authorList>
    </citation>
    <scope>NUCLEOTIDE SEQUENCE [LARGE SCALE GENOMIC DNA]</scope>
    <source>
        <strain evidence="12 13">1542B</strain>
    </source>
</reference>
<keyword evidence="3" id="KW-0732">Signal</keyword>
<evidence type="ECO:0000259" key="11">
    <source>
        <dbReference type="PROSITE" id="PS51173"/>
    </source>
</evidence>
<evidence type="ECO:0000313" key="13">
    <source>
        <dbReference type="Proteomes" id="UP000233727"/>
    </source>
</evidence>
<dbReference type="GO" id="GO:0030247">
    <property type="term" value="F:polysaccharide binding"/>
    <property type="evidence" value="ECO:0007669"/>
    <property type="project" value="UniProtKB-UniRule"/>
</dbReference>
<keyword evidence="10" id="KW-1133">Transmembrane helix</keyword>